<dbReference type="GO" id="GO:0016987">
    <property type="term" value="F:sigma factor activity"/>
    <property type="evidence" value="ECO:0007669"/>
    <property type="project" value="UniProtKB-KW"/>
</dbReference>
<dbReference type="SUPFAM" id="SSF88659">
    <property type="entry name" value="Sigma3 and sigma4 domains of RNA polymerase sigma factors"/>
    <property type="match status" value="1"/>
</dbReference>
<dbReference type="InterPro" id="IPR036388">
    <property type="entry name" value="WH-like_DNA-bd_sf"/>
</dbReference>
<dbReference type="InterPro" id="IPR015943">
    <property type="entry name" value="WD40/YVTN_repeat-like_dom_sf"/>
</dbReference>
<evidence type="ECO:0000313" key="7">
    <source>
        <dbReference type="EMBL" id="RZS34927.1"/>
    </source>
</evidence>
<keyword evidence="8" id="KW-1185">Reference proteome</keyword>
<keyword evidence="2" id="KW-0805">Transcription regulation</keyword>
<dbReference type="GO" id="GO:0006352">
    <property type="term" value="P:DNA-templated transcription initiation"/>
    <property type="evidence" value="ECO:0007669"/>
    <property type="project" value="InterPro"/>
</dbReference>
<dbReference type="Gene3D" id="2.130.10.10">
    <property type="entry name" value="YVTN repeat-like/Quinoprotein amine dehydrogenase"/>
    <property type="match status" value="1"/>
</dbReference>
<evidence type="ECO:0000259" key="6">
    <source>
        <dbReference type="Pfam" id="PF08281"/>
    </source>
</evidence>
<feature type="region of interest" description="Disordered" evidence="5">
    <location>
        <begin position="190"/>
        <end position="213"/>
    </location>
</feature>
<feature type="compositionally biased region" description="Low complexity" evidence="5">
    <location>
        <begin position="203"/>
        <end position="213"/>
    </location>
</feature>
<evidence type="ECO:0000256" key="3">
    <source>
        <dbReference type="ARBA" id="ARBA00023082"/>
    </source>
</evidence>
<evidence type="ECO:0000313" key="8">
    <source>
        <dbReference type="Proteomes" id="UP000294257"/>
    </source>
</evidence>
<keyword evidence="7" id="KW-0240">DNA-directed RNA polymerase</keyword>
<gene>
    <name evidence="7" type="ORF">EV193_108277</name>
</gene>
<accession>A0A4V2ES29</accession>
<dbReference type="GO" id="GO:0000428">
    <property type="term" value="C:DNA-directed RNA polymerase complex"/>
    <property type="evidence" value="ECO:0007669"/>
    <property type="project" value="UniProtKB-KW"/>
</dbReference>
<evidence type="ECO:0000256" key="1">
    <source>
        <dbReference type="ARBA" id="ARBA00010641"/>
    </source>
</evidence>
<reference evidence="7 8" key="1">
    <citation type="submission" date="2019-02" db="EMBL/GenBank/DDBJ databases">
        <title>Genomic Encyclopedia of Type Strains, Phase IV (KMG-IV): sequencing the most valuable type-strain genomes for metagenomic binning, comparative biology and taxonomic classification.</title>
        <authorList>
            <person name="Goeker M."/>
        </authorList>
    </citation>
    <scope>NUCLEOTIDE SEQUENCE [LARGE SCALE GENOMIC DNA]</scope>
    <source>
        <strain evidence="7 8">DSM 101727</strain>
    </source>
</reference>
<dbReference type="Proteomes" id="UP000294257">
    <property type="component" value="Unassembled WGS sequence"/>
</dbReference>
<dbReference type="CDD" id="cd15482">
    <property type="entry name" value="Sialidase_non-viral"/>
    <property type="match status" value="1"/>
</dbReference>
<dbReference type="RefSeq" id="WP_130346391.1">
    <property type="nucleotide sequence ID" value="NZ_SGWQ01000008.1"/>
</dbReference>
<dbReference type="SUPFAM" id="SSF88946">
    <property type="entry name" value="Sigma2 domain of RNA polymerase sigma factors"/>
    <property type="match status" value="1"/>
</dbReference>
<evidence type="ECO:0000256" key="5">
    <source>
        <dbReference type="SAM" id="MobiDB-lite"/>
    </source>
</evidence>
<dbReference type="InterPro" id="IPR036278">
    <property type="entry name" value="Sialidase_sf"/>
</dbReference>
<dbReference type="InterPro" id="IPR013324">
    <property type="entry name" value="RNA_pol_sigma_r3/r4-like"/>
</dbReference>
<dbReference type="InterPro" id="IPR013325">
    <property type="entry name" value="RNA_pol_sigma_r2"/>
</dbReference>
<dbReference type="EMBL" id="SGWQ01000008">
    <property type="protein sequence ID" value="RZS34927.1"/>
    <property type="molecule type" value="Genomic_DNA"/>
</dbReference>
<protein>
    <submittedName>
        <fullName evidence="7">DNA-directed RNA polymerase specialized sigma24 family protein</fullName>
    </submittedName>
</protein>
<dbReference type="OrthoDB" id="4265717at2"/>
<feature type="domain" description="RNA polymerase sigma factor 70 region 4 type 2" evidence="6">
    <location>
        <begin position="73"/>
        <end position="121"/>
    </location>
</feature>
<organism evidence="7 8">
    <name type="scientific">Herbihabitans rhizosphaerae</name>
    <dbReference type="NCBI Taxonomy" id="1872711"/>
    <lineage>
        <taxon>Bacteria</taxon>
        <taxon>Bacillati</taxon>
        <taxon>Actinomycetota</taxon>
        <taxon>Actinomycetes</taxon>
        <taxon>Pseudonocardiales</taxon>
        <taxon>Pseudonocardiaceae</taxon>
        <taxon>Herbihabitans</taxon>
    </lineage>
</organism>
<dbReference type="GO" id="GO:0003677">
    <property type="term" value="F:DNA binding"/>
    <property type="evidence" value="ECO:0007669"/>
    <property type="project" value="InterPro"/>
</dbReference>
<dbReference type="Pfam" id="PF08281">
    <property type="entry name" value="Sigma70_r4_2"/>
    <property type="match status" value="1"/>
</dbReference>
<comment type="similarity">
    <text evidence="1">Belongs to the sigma-70 factor family. ECF subfamily.</text>
</comment>
<evidence type="ECO:0000256" key="2">
    <source>
        <dbReference type="ARBA" id="ARBA00023015"/>
    </source>
</evidence>
<dbReference type="AlphaFoldDB" id="A0A4V2ES29"/>
<evidence type="ECO:0000256" key="4">
    <source>
        <dbReference type="ARBA" id="ARBA00023163"/>
    </source>
</evidence>
<dbReference type="Gene3D" id="1.10.10.10">
    <property type="entry name" value="Winged helix-like DNA-binding domain superfamily/Winged helix DNA-binding domain"/>
    <property type="match status" value="1"/>
</dbReference>
<keyword evidence="3" id="KW-0731">Sigma factor</keyword>
<comment type="caution">
    <text evidence="7">The sequence shown here is derived from an EMBL/GenBank/DDBJ whole genome shotgun (WGS) entry which is preliminary data.</text>
</comment>
<dbReference type="SUPFAM" id="SSF50939">
    <property type="entry name" value="Sialidases"/>
    <property type="match status" value="2"/>
</dbReference>
<name>A0A4V2ES29_9PSEU</name>
<keyword evidence="4" id="KW-0804">Transcription</keyword>
<sequence>MTDQDAYEVLYRASYRRLVLVAFAFTDDLHAAETVVSKAFVEHYRARDGLTEGDLVRAVAGRARPTAEPEPLDEIHALLLALPRDQRSTLLLARLAGLAPEEIASIVDSPLETVDALIADAELTLAVRGTPPGDVVALRDRIYREAHRPDLAPLLLHHRQRAARRRVRIGAALAVLTVLAVVPALRPGDTGEDEYQARADSGPTTTTTTPYRPYYPRSRVFTAEFVDADHGFALRARCDATPRCSRTLLVTEDGEHWSARAVPSPSGLASDGQSATLHVLGPTRLVVGDVYLNRPDTIRYFSDDSGVSWHKVTMAVERIVTAIPPDALLEAGCGDVTRDARCEQRHVTVLLPETGTRAALANPPPLDQPAPETYPAPDGSWWVSGRQHGTGRWATAVSRDAGRTWQVAVLPEFSGVAYSPLRITAAHGVTYLTAVGARPDSRNGLLAVFRSDNGGRSWRRTWHAQQAGVTLPVLGYPIVAVDGSVTVTGSQSGDVYRSVDRGVSFNRVDSSQVRAPARPTRIGYVTTTTPSYRPRGSNVVRLSTDGLTWWDLIVRE</sequence>
<dbReference type="InterPro" id="IPR013249">
    <property type="entry name" value="RNA_pol_sigma70_r4_t2"/>
</dbReference>
<proteinExistence type="inferred from homology"/>